<name>A0ABY9XU79_9FLAO</name>
<evidence type="ECO:0000313" key="7">
    <source>
        <dbReference type="Proteomes" id="UP001302806"/>
    </source>
</evidence>
<organism evidence="6 7">
    <name type="scientific">Thalassobellus suaedae</name>
    <dbReference type="NCBI Taxonomy" id="3074124"/>
    <lineage>
        <taxon>Bacteria</taxon>
        <taxon>Pseudomonadati</taxon>
        <taxon>Bacteroidota</taxon>
        <taxon>Flavobacteriia</taxon>
        <taxon>Flavobacteriales</taxon>
        <taxon>Flavobacteriaceae</taxon>
        <taxon>Thalassobellus</taxon>
    </lineage>
</organism>
<evidence type="ECO:0000256" key="2">
    <source>
        <dbReference type="ARBA" id="ARBA00022801"/>
    </source>
</evidence>
<feature type="chain" id="PRO_5047352677" evidence="5">
    <location>
        <begin position="28"/>
        <end position="461"/>
    </location>
</feature>
<dbReference type="Gene3D" id="2.160.20.10">
    <property type="entry name" value="Single-stranded right-handed beta-helix, Pectin lyase-like"/>
    <property type="match status" value="1"/>
</dbReference>
<evidence type="ECO:0000256" key="3">
    <source>
        <dbReference type="ARBA" id="ARBA00023295"/>
    </source>
</evidence>
<dbReference type="Pfam" id="PF00295">
    <property type="entry name" value="Glyco_hydro_28"/>
    <property type="match status" value="1"/>
</dbReference>
<dbReference type="SUPFAM" id="SSF51126">
    <property type="entry name" value="Pectin lyase-like"/>
    <property type="match status" value="1"/>
</dbReference>
<dbReference type="EMBL" id="CP134537">
    <property type="protein sequence ID" value="WNH09505.1"/>
    <property type="molecule type" value="Genomic_DNA"/>
</dbReference>
<dbReference type="PANTHER" id="PTHR31339:SF9">
    <property type="entry name" value="PLASMIN AND FIBRONECTIN-BINDING PROTEIN A"/>
    <property type="match status" value="1"/>
</dbReference>
<sequence>MKKNKIINMYKCFLTVLLIILSQSCTSKVENPIYNVYDFGAKGDGITNDQKAVQKAIDACKNTGGTVLLKEGIFLTGQLLLVNNLTINVDSTATILGIKSDAETDYPHHLIETKFPNRMLQDCQRRLIYGNKVNNVTITGGGTINGQGDYEPWMHVKELGTEKDRPSILAFVGSKNITVSNIQLIKPACWTQVYIESDDITIKNIKVNTGNLTPNRDGIDIVDCHNVLIEDSFIQSEDDGICFKSGSEYGCKDVVVRRCVLDKLNVNAGNCFKLGTDGLGSFMNFDISELTLKNAHQNSAIAIESMDGAVIDNINIKDSNITNCGQAIFVLLADRKRTVPNRKPRIGAISNIHFKNITGTNFTQQYPSIITGIEGHHIQNITFENLDFELKGGVNTANQTVMEYDGKYPEGSKFGNTNAHGFFIRHTDDVLFKNCKISTQLSDSRPWLVNENVKKYKLLKE</sequence>
<comment type="similarity">
    <text evidence="1 4">Belongs to the glycosyl hydrolase 28 family.</text>
</comment>
<dbReference type="PANTHER" id="PTHR31339">
    <property type="entry name" value="PECTIN LYASE-RELATED"/>
    <property type="match status" value="1"/>
</dbReference>
<feature type="signal peptide" evidence="5">
    <location>
        <begin position="1"/>
        <end position="27"/>
    </location>
</feature>
<proteinExistence type="inferred from homology"/>
<gene>
    <name evidence="6" type="ORF">RHP51_01825</name>
</gene>
<evidence type="ECO:0000313" key="6">
    <source>
        <dbReference type="EMBL" id="WNH09505.1"/>
    </source>
</evidence>
<dbReference type="InterPro" id="IPR012334">
    <property type="entry name" value="Pectin_lyas_fold"/>
</dbReference>
<dbReference type="InterPro" id="IPR011050">
    <property type="entry name" value="Pectin_lyase_fold/virulence"/>
</dbReference>
<dbReference type="InterPro" id="IPR000743">
    <property type="entry name" value="Glyco_hydro_28"/>
</dbReference>
<dbReference type="RefSeq" id="WP_415865964.1">
    <property type="nucleotide sequence ID" value="NZ_CP134537.1"/>
</dbReference>
<evidence type="ECO:0000256" key="5">
    <source>
        <dbReference type="SAM" id="SignalP"/>
    </source>
</evidence>
<keyword evidence="3 4" id="KW-0326">Glycosidase</keyword>
<evidence type="ECO:0000256" key="4">
    <source>
        <dbReference type="RuleBase" id="RU361169"/>
    </source>
</evidence>
<dbReference type="PROSITE" id="PS51257">
    <property type="entry name" value="PROKAR_LIPOPROTEIN"/>
    <property type="match status" value="1"/>
</dbReference>
<dbReference type="GO" id="GO:0016787">
    <property type="term" value="F:hydrolase activity"/>
    <property type="evidence" value="ECO:0007669"/>
    <property type="project" value="UniProtKB-KW"/>
</dbReference>
<evidence type="ECO:0000256" key="1">
    <source>
        <dbReference type="ARBA" id="ARBA00008834"/>
    </source>
</evidence>
<reference evidence="6 7" key="1">
    <citation type="submission" date="2023-09" db="EMBL/GenBank/DDBJ databases">
        <title>Thalassobella suaedae gen. nov., sp. nov., a marine bacterium of the family Flavobacteriaceae isolated from a halophyte Suaeda japonica.</title>
        <authorList>
            <person name="Lee S.Y."/>
            <person name="Hwang C.Y."/>
        </authorList>
    </citation>
    <scope>NUCLEOTIDE SEQUENCE [LARGE SCALE GENOMIC DNA]</scope>
    <source>
        <strain evidence="6 7">HL-DH14</strain>
    </source>
</reference>
<keyword evidence="5" id="KW-0732">Signal</keyword>
<dbReference type="InterPro" id="IPR051801">
    <property type="entry name" value="GH28_Enzymes"/>
</dbReference>
<keyword evidence="2 4" id="KW-0378">Hydrolase</keyword>
<protein>
    <submittedName>
        <fullName evidence="6">Glycosyl hydrolase family 28 protein</fullName>
    </submittedName>
</protein>
<dbReference type="Proteomes" id="UP001302806">
    <property type="component" value="Chromosome"/>
</dbReference>
<accession>A0ABY9XU79</accession>